<dbReference type="GeneID" id="29794979"/>
<dbReference type="AlphaFoldDB" id="A0A6I0J8G7"/>
<dbReference type="InterPro" id="IPR027417">
    <property type="entry name" value="P-loop_NTPase"/>
</dbReference>
<proteinExistence type="predicted"/>
<evidence type="ECO:0000313" key="7">
    <source>
        <dbReference type="Proteomes" id="UP000441711"/>
    </source>
</evidence>
<dbReference type="EMBL" id="WCUR01000091">
    <property type="protein sequence ID" value="KAB4112484.1"/>
    <property type="molecule type" value="Genomic_DNA"/>
</dbReference>
<evidence type="ECO:0000313" key="5">
    <source>
        <dbReference type="Proteomes" id="UP000434462"/>
    </source>
</evidence>
<dbReference type="EMBL" id="WCTR01000010">
    <property type="protein sequence ID" value="KAB4211057.1"/>
    <property type="molecule type" value="Genomic_DNA"/>
</dbReference>
<sequence>MNLFIVSGAPNTGKSTTVYHLCTYLLNLGYVKTDIPYNGKRYSTSTSFPPILANDFSCLLEKEGKKVLIHTATDDVFNIDALVNSINNHKPSIVITTCRDFGDWPRDYFCSQLKLVNSFILASTSDIDIEEFPLSRITRRTTRFATAYEWYFINSTHQIEKILSLPPYSI</sequence>
<dbReference type="Proteomes" id="UP000466952">
    <property type="component" value="Unassembled WGS sequence"/>
</dbReference>
<dbReference type="EMBL" id="WCUQ01000012">
    <property type="protein sequence ID" value="KAB4121731.1"/>
    <property type="molecule type" value="Genomic_DNA"/>
</dbReference>
<organism evidence="1 7">
    <name type="scientific">Bacteroides uniformis</name>
    <dbReference type="NCBI Taxonomy" id="820"/>
    <lineage>
        <taxon>Bacteria</taxon>
        <taxon>Pseudomonadati</taxon>
        <taxon>Bacteroidota</taxon>
        <taxon>Bacteroidia</taxon>
        <taxon>Bacteroidales</taxon>
        <taxon>Bacteroidaceae</taxon>
        <taxon>Bacteroides</taxon>
    </lineage>
</organism>
<dbReference type="RefSeq" id="WP_005832595.1">
    <property type="nucleotide sequence ID" value="NZ_JAGKHW010000021.1"/>
</dbReference>
<evidence type="ECO:0000313" key="6">
    <source>
        <dbReference type="Proteomes" id="UP000438773"/>
    </source>
</evidence>
<comment type="caution">
    <text evidence="1">The sequence shown here is derived from an EMBL/GenBank/DDBJ whole genome shotgun (WGS) entry which is preliminary data.</text>
</comment>
<evidence type="ECO:0000313" key="4">
    <source>
        <dbReference type="EMBL" id="KAB4211057.1"/>
    </source>
</evidence>
<protein>
    <submittedName>
        <fullName evidence="1">Uncharacterized protein</fullName>
    </submittedName>
</protein>
<dbReference type="Proteomes" id="UP000441711">
    <property type="component" value="Unassembled WGS sequence"/>
</dbReference>
<dbReference type="EMBL" id="WCUP01000012">
    <property type="protein sequence ID" value="KAB4108063.1"/>
    <property type="molecule type" value="Genomic_DNA"/>
</dbReference>
<evidence type="ECO:0000313" key="2">
    <source>
        <dbReference type="EMBL" id="KAB4112484.1"/>
    </source>
</evidence>
<dbReference type="Proteomes" id="UP000434462">
    <property type="component" value="Unassembled WGS sequence"/>
</dbReference>
<evidence type="ECO:0000313" key="1">
    <source>
        <dbReference type="EMBL" id="KAB4108063.1"/>
    </source>
</evidence>
<dbReference type="Proteomes" id="UP000438773">
    <property type="component" value="Unassembled WGS sequence"/>
</dbReference>
<evidence type="ECO:0000313" key="8">
    <source>
        <dbReference type="Proteomes" id="UP000466952"/>
    </source>
</evidence>
<accession>A0A6I0J8G7</accession>
<name>A0A6I0J8G7_BACUN</name>
<reference evidence="5 6" key="1">
    <citation type="journal article" date="2019" name="Nat. Med.">
        <title>A library of human gut bacterial isolates paired with longitudinal multiomics data enables mechanistic microbiome research.</title>
        <authorList>
            <person name="Poyet M."/>
            <person name="Groussin M."/>
            <person name="Gibbons S.M."/>
            <person name="Avila-Pacheco J."/>
            <person name="Jiang X."/>
            <person name="Kearney S.M."/>
            <person name="Perrotta A.R."/>
            <person name="Berdy B."/>
            <person name="Zhao S."/>
            <person name="Lieberman T.D."/>
            <person name="Swanson P.K."/>
            <person name="Smith M."/>
            <person name="Roesemann S."/>
            <person name="Alexander J.E."/>
            <person name="Rich S.A."/>
            <person name="Livny J."/>
            <person name="Vlamakis H."/>
            <person name="Clish C."/>
            <person name="Bullock K."/>
            <person name="Deik A."/>
            <person name="Scott J."/>
            <person name="Pierce K.A."/>
            <person name="Xavier R.J."/>
            <person name="Alm E.J."/>
        </authorList>
    </citation>
    <scope>NUCLEOTIDE SEQUENCE [LARGE SCALE GENOMIC DNA]</scope>
    <source>
        <strain evidence="4 8">BIOML-A11</strain>
        <strain evidence="1 7">BIOML-A36</strain>
        <strain evidence="3 6">BIOML-A37</strain>
        <strain evidence="2 5">BIOML-A38</strain>
    </source>
</reference>
<evidence type="ECO:0000313" key="3">
    <source>
        <dbReference type="EMBL" id="KAB4121731.1"/>
    </source>
</evidence>
<gene>
    <name evidence="4" type="ORF">GAP55_14400</name>
    <name evidence="1" type="ORF">GAQ70_17050</name>
    <name evidence="2" type="ORF">GAQ72_17795</name>
    <name evidence="3" type="ORF">GAQ75_18765</name>
</gene>
<dbReference type="SUPFAM" id="SSF52540">
    <property type="entry name" value="P-loop containing nucleoside triphosphate hydrolases"/>
    <property type="match status" value="1"/>
</dbReference>